<dbReference type="EMBL" id="MOPA01000023">
    <property type="protein sequence ID" value="KAK1517306.1"/>
    <property type="molecule type" value="Genomic_DNA"/>
</dbReference>
<dbReference type="GeneID" id="85384314"/>
<name>A0ABQ9RWV0_9PEZI</name>
<comment type="caution">
    <text evidence="1">The sequence shown here is derived from an EMBL/GenBank/DDBJ whole genome shotgun (WGS) entry which is preliminary data.</text>
</comment>
<feature type="non-terminal residue" evidence="1">
    <location>
        <position position="1"/>
    </location>
</feature>
<dbReference type="RefSeq" id="XP_060340896.1">
    <property type="nucleotide sequence ID" value="XM_060500415.1"/>
</dbReference>
<reference evidence="1 2" key="1">
    <citation type="submission" date="2016-10" db="EMBL/GenBank/DDBJ databases">
        <title>The genome sequence of Colletotrichum fioriniae PJ7.</title>
        <authorList>
            <person name="Baroncelli R."/>
        </authorList>
    </citation>
    <scope>NUCLEOTIDE SEQUENCE [LARGE SCALE GENOMIC DNA]</scope>
    <source>
        <strain evidence="1 2">IMI 384185</strain>
    </source>
</reference>
<proteinExistence type="predicted"/>
<accession>A0ABQ9RWV0</accession>
<sequence>IHTKARTLKNRLGLKHTVLVVNVTRRLKNAKRAEITSNNTQLLPQVDPDNLLDVEGVPATLGDFWSMDGMYHNATFASSPRTLEWSRTRSHTPSSCNKRLSGLPGLLTEIMT</sequence>
<protein>
    <submittedName>
        <fullName evidence="1">Uncharacterized protein</fullName>
    </submittedName>
</protein>
<gene>
    <name evidence="1" type="ORF">CPAR01_16170</name>
</gene>
<keyword evidence="2" id="KW-1185">Reference proteome</keyword>
<evidence type="ECO:0000313" key="2">
    <source>
        <dbReference type="Proteomes" id="UP001241169"/>
    </source>
</evidence>
<organism evidence="1 2">
    <name type="scientific">Colletotrichum paranaense</name>
    <dbReference type="NCBI Taxonomy" id="1914294"/>
    <lineage>
        <taxon>Eukaryota</taxon>
        <taxon>Fungi</taxon>
        <taxon>Dikarya</taxon>
        <taxon>Ascomycota</taxon>
        <taxon>Pezizomycotina</taxon>
        <taxon>Sordariomycetes</taxon>
        <taxon>Hypocreomycetidae</taxon>
        <taxon>Glomerellales</taxon>
        <taxon>Glomerellaceae</taxon>
        <taxon>Colletotrichum</taxon>
        <taxon>Colletotrichum acutatum species complex</taxon>
    </lineage>
</organism>
<dbReference type="Proteomes" id="UP001241169">
    <property type="component" value="Unassembled WGS sequence"/>
</dbReference>
<evidence type="ECO:0000313" key="1">
    <source>
        <dbReference type="EMBL" id="KAK1517306.1"/>
    </source>
</evidence>